<dbReference type="Pfam" id="PF07745">
    <property type="entry name" value="Glyco_hydro_53"/>
    <property type="match status" value="1"/>
</dbReference>
<accession>A0ABQ0ME49</accession>
<evidence type="ECO:0000256" key="3">
    <source>
        <dbReference type="ARBA" id="ARBA00012556"/>
    </source>
</evidence>
<dbReference type="Gene3D" id="3.20.20.80">
    <property type="entry name" value="Glycosidases"/>
    <property type="match status" value="1"/>
</dbReference>
<dbReference type="PANTHER" id="PTHR34983:SF1">
    <property type="entry name" value="ARABINOGALACTAN ENDO-BETA-1,4-GALACTANASE A"/>
    <property type="match status" value="1"/>
</dbReference>
<comment type="similarity">
    <text evidence="2 6">Belongs to the glycosyl hydrolase 53 family.</text>
</comment>
<sequence length="347" mass="36878">MRIPRPVAILAIGANLASALTWHSADFSSLVLLENSGIHYSQNGVTTPFEKILHNNGVNLARIRIWTSTNNDDYSLTYGLALAKRAVAAGMSLLIDLHFSDTWADPGHQAIPSGWPTTLSGLNTQIYDYTLSLVEAFNAQGTPIALIQLGNEINDGLLWPVGRISTEGFSPASQLLHSAISAVRQASPSTRTVIHIANGWDSSDTSYFYGGIFIAGELSTSDVDIMGFSFYPFYGTGATYTALQSNLQAMVTKFGKDVMVMETDWPEACSGVALSENIAVGTSGQEQWVSGIRSALEAISGGHGIGISYWEPGWIGNAGLGSSCSDNLLVDSTGATRASISLLSADM</sequence>
<dbReference type="InterPro" id="IPR017853">
    <property type="entry name" value="GH"/>
</dbReference>
<keyword evidence="4 6" id="KW-0378">Hydrolase</keyword>
<dbReference type="PANTHER" id="PTHR34983">
    <property type="entry name" value="ARABINOGALACTAN ENDO-BETA-1,4-GALACTANASE A"/>
    <property type="match status" value="1"/>
</dbReference>
<reference evidence="7" key="1">
    <citation type="submission" date="2014-09" db="EMBL/GenBank/DDBJ databases">
        <title>Genome sequence of the luminous mushroom Mycena chlorophos for searching fungal bioluminescence genes.</title>
        <authorList>
            <person name="Tanaka Y."/>
            <person name="Kasuga D."/>
            <person name="Oba Y."/>
            <person name="Hase S."/>
            <person name="Sato K."/>
            <person name="Oba Y."/>
            <person name="Sakakibara Y."/>
        </authorList>
    </citation>
    <scope>NUCLEOTIDE SEQUENCE</scope>
</reference>
<feature type="signal peptide" evidence="6">
    <location>
        <begin position="1"/>
        <end position="19"/>
    </location>
</feature>
<comment type="catalytic activity">
    <reaction evidence="1 6">
        <text>The enzyme specifically hydrolyzes (1-&gt;4)-beta-D-galactosidic linkages in type I arabinogalactans.</text>
        <dbReference type="EC" id="3.2.1.89"/>
    </reaction>
</comment>
<keyword evidence="8" id="KW-1185">Reference proteome</keyword>
<evidence type="ECO:0000256" key="1">
    <source>
        <dbReference type="ARBA" id="ARBA00001695"/>
    </source>
</evidence>
<keyword evidence="6" id="KW-0732">Signal</keyword>
<evidence type="ECO:0000256" key="4">
    <source>
        <dbReference type="ARBA" id="ARBA00022801"/>
    </source>
</evidence>
<gene>
    <name evidence="7" type="ORF">MCHLO_17241</name>
</gene>
<dbReference type="EMBL" id="DF849997">
    <property type="protein sequence ID" value="GAT61192.1"/>
    <property type="molecule type" value="Genomic_DNA"/>
</dbReference>
<dbReference type="SUPFAM" id="SSF51445">
    <property type="entry name" value="(Trans)glycosidases"/>
    <property type="match status" value="1"/>
</dbReference>
<evidence type="ECO:0000256" key="6">
    <source>
        <dbReference type="RuleBase" id="RU361192"/>
    </source>
</evidence>
<name>A0ABQ0ME49_MYCCL</name>
<dbReference type="Proteomes" id="UP000815677">
    <property type="component" value="Unassembled WGS sequence"/>
</dbReference>
<evidence type="ECO:0000313" key="7">
    <source>
        <dbReference type="EMBL" id="GAT61192.1"/>
    </source>
</evidence>
<proteinExistence type="inferred from homology"/>
<feature type="chain" id="PRO_5045001334" description="Arabinogalactan endo-beta-1,4-galactanase" evidence="6">
    <location>
        <begin position="20"/>
        <end position="347"/>
    </location>
</feature>
<evidence type="ECO:0000256" key="5">
    <source>
        <dbReference type="ARBA" id="ARBA00023295"/>
    </source>
</evidence>
<evidence type="ECO:0000313" key="8">
    <source>
        <dbReference type="Proteomes" id="UP000815677"/>
    </source>
</evidence>
<keyword evidence="5 6" id="KW-0326">Glycosidase</keyword>
<protein>
    <recommendedName>
        <fullName evidence="3 6">Arabinogalactan endo-beta-1,4-galactanase</fullName>
        <ecNumber evidence="3 6">3.2.1.89</ecNumber>
    </recommendedName>
</protein>
<dbReference type="EC" id="3.2.1.89" evidence="3 6"/>
<evidence type="ECO:0000256" key="2">
    <source>
        <dbReference type="ARBA" id="ARBA00010687"/>
    </source>
</evidence>
<organism evidence="7 8">
    <name type="scientific">Mycena chlorophos</name>
    <name type="common">Agaric fungus</name>
    <name type="synonym">Agaricus chlorophos</name>
    <dbReference type="NCBI Taxonomy" id="658473"/>
    <lineage>
        <taxon>Eukaryota</taxon>
        <taxon>Fungi</taxon>
        <taxon>Dikarya</taxon>
        <taxon>Basidiomycota</taxon>
        <taxon>Agaricomycotina</taxon>
        <taxon>Agaricomycetes</taxon>
        <taxon>Agaricomycetidae</taxon>
        <taxon>Agaricales</taxon>
        <taxon>Marasmiineae</taxon>
        <taxon>Mycenaceae</taxon>
        <taxon>Mycena</taxon>
    </lineage>
</organism>
<dbReference type="InterPro" id="IPR011683">
    <property type="entry name" value="Glyco_hydro_53"/>
</dbReference>